<feature type="compositionally biased region" description="Basic residues" evidence="1">
    <location>
        <begin position="35"/>
        <end position="55"/>
    </location>
</feature>
<dbReference type="EMBL" id="JADYXP020000011">
    <property type="protein sequence ID" value="KAL0114560.1"/>
    <property type="molecule type" value="Genomic_DNA"/>
</dbReference>
<gene>
    <name evidence="2" type="ORF">PUN28_011691</name>
</gene>
<keyword evidence="3" id="KW-1185">Reference proteome</keyword>
<evidence type="ECO:0000256" key="1">
    <source>
        <dbReference type="SAM" id="MobiDB-lite"/>
    </source>
</evidence>
<protein>
    <submittedName>
        <fullName evidence="2">Uncharacterized protein</fullName>
    </submittedName>
</protein>
<proteinExistence type="predicted"/>
<organism evidence="2 3">
    <name type="scientific">Cardiocondyla obscurior</name>
    <dbReference type="NCBI Taxonomy" id="286306"/>
    <lineage>
        <taxon>Eukaryota</taxon>
        <taxon>Metazoa</taxon>
        <taxon>Ecdysozoa</taxon>
        <taxon>Arthropoda</taxon>
        <taxon>Hexapoda</taxon>
        <taxon>Insecta</taxon>
        <taxon>Pterygota</taxon>
        <taxon>Neoptera</taxon>
        <taxon>Endopterygota</taxon>
        <taxon>Hymenoptera</taxon>
        <taxon>Apocrita</taxon>
        <taxon>Aculeata</taxon>
        <taxon>Formicoidea</taxon>
        <taxon>Formicidae</taxon>
        <taxon>Myrmicinae</taxon>
        <taxon>Cardiocondyla</taxon>
    </lineage>
</organism>
<evidence type="ECO:0000313" key="3">
    <source>
        <dbReference type="Proteomes" id="UP001430953"/>
    </source>
</evidence>
<dbReference type="AlphaFoldDB" id="A0AAW2FH48"/>
<comment type="caution">
    <text evidence="2">The sequence shown here is derived from an EMBL/GenBank/DDBJ whole genome shotgun (WGS) entry which is preliminary data.</text>
</comment>
<reference evidence="2 3" key="1">
    <citation type="submission" date="2023-03" db="EMBL/GenBank/DDBJ databases">
        <title>High recombination rates correlate with genetic variation in Cardiocondyla obscurior ants.</title>
        <authorList>
            <person name="Errbii M."/>
        </authorList>
    </citation>
    <scope>NUCLEOTIDE SEQUENCE [LARGE SCALE GENOMIC DNA]</scope>
    <source>
        <strain evidence="2">Alpha-2009</strain>
        <tissue evidence="2">Whole body</tissue>
    </source>
</reference>
<feature type="region of interest" description="Disordered" evidence="1">
    <location>
        <begin position="35"/>
        <end position="76"/>
    </location>
</feature>
<name>A0AAW2FH48_9HYME</name>
<dbReference type="Proteomes" id="UP001430953">
    <property type="component" value="Unassembled WGS sequence"/>
</dbReference>
<sequence>MLLVRNKRVKVQRINHASGSVFVYRRWNARWRLRGGSTRHSKHSERRRRPRKGFLHQRSQPMDYESCSTPPQRSSQ</sequence>
<feature type="compositionally biased region" description="Polar residues" evidence="1">
    <location>
        <begin position="66"/>
        <end position="76"/>
    </location>
</feature>
<accession>A0AAW2FH48</accession>
<evidence type="ECO:0000313" key="2">
    <source>
        <dbReference type="EMBL" id="KAL0114560.1"/>
    </source>
</evidence>